<dbReference type="InterPro" id="IPR049458">
    <property type="entry name" value="EpsG-like"/>
</dbReference>
<feature type="transmembrane region" description="Helical" evidence="1">
    <location>
        <begin position="336"/>
        <end position="353"/>
    </location>
</feature>
<reference evidence="2 3" key="1">
    <citation type="submission" date="2013-04" db="EMBL/GenBank/DDBJ databases">
        <title>The Genome Sequence of Bacteroides massiliensis DSM 17679.</title>
        <authorList>
            <consortium name="The Broad Institute Genomics Platform"/>
            <person name="Earl A."/>
            <person name="Ward D."/>
            <person name="Feldgarden M."/>
            <person name="Gevers D."/>
            <person name="Martens E."/>
            <person name="Fenner L."/>
            <person name="Roux V."/>
            <person name="Mallet M.N."/>
            <person name="Raoult D."/>
            <person name="Walker B."/>
            <person name="Young S."/>
            <person name="Zeng Q."/>
            <person name="Gargeya S."/>
            <person name="Fitzgerald M."/>
            <person name="Haas B."/>
            <person name="Abouelleil A."/>
            <person name="Allen A.W."/>
            <person name="Alvarado L."/>
            <person name="Arachchi H.M."/>
            <person name="Berlin A.M."/>
            <person name="Chapman S.B."/>
            <person name="Gainer-Dewar J."/>
            <person name="Goldberg J."/>
            <person name="Griggs A."/>
            <person name="Gujja S."/>
            <person name="Hansen M."/>
            <person name="Howarth C."/>
            <person name="Imamovic A."/>
            <person name="Ireland A."/>
            <person name="Larimer J."/>
            <person name="McCowan C."/>
            <person name="Murphy C."/>
            <person name="Pearson M."/>
            <person name="Poon T.W."/>
            <person name="Priest M."/>
            <person name="Roberts A."/>
            <person name="Saif S."/>
            <person name="Shea T."/>
            <person name="Sisk P."/>
            <person name="Sykes S."/>
            <person name="Wortman J."/>
            <person name="Nusbaum C."/>
            <person name="Birren B."/>
        </authorList>
    </citation>
    <scope>NUCLEOTIDE SEQUENCE [LARGE SCALE GENOMIC DNA]</scope>
    <source>
        <strain evidence="3">B84634 / Timone 84634 / DSM 17679 / JCM 13223</strain>
    </source>
</reference>
<feature type="transmembrane region" description="Helical" evidence="1">
    <location>
        <begin position="98"/>
        <end position="117"/>
    </location>
</feature>
<dbReference type="PATRIC" id="fig|1121098.3.peg.2123"/>
<dbReference type="RefSeq" id="WP_005940602.1">
    <property type="nucleotide sequence ID" value="NZ_KB890342.1"/>
</dbReference>
<keyword evidence="1" id="KW-0472">Membrane</keyword>
<feature type="transmembrane region" description="Helical" evidence="1">
    <location>
        <begin position="281"/>
        <end position="300"/>
    </location>
</feature>
<dbReference type="AlphaFoldDB" id="U6RF52"/>
<feature type="transmembrane region" description="Helical" evidence="1">
    <location>
        <begin position="124"/>
        <end position="142"/>
    </location>
</feature>
<protein>
    <recommendedName>
        <fullName evidence="4">EpsG family protein</fullName>
    </recommendedName>
</protein>
<comment type="caution">
    <text evidence="2">The sequence shown here is derived from an EMBL/GenBank/DDBJ whole genome shotgun (WGS) entry which is preliminary data.</text>
</comment>
<gene>
    <name evidence="2" type="ORF">HMPREF1534_02090</name>
</gene>
<sequence>MIPAFLYKYIYFLIITVLTLSEVQRLRSLNEKEGSLGSLFLCLFMVFFIGFRPVSGLFVDMVNYAHWWGGDWQGFDWNTENLLFDNLYQYMGSVFPDATFFFGLIAAIYFIGMFVACRKLFPSNTLIVFLVCLAAFSTFSYGTNGIKAGAAASLFLVALAYRKQLVVSILFLLLSLGFHHSMQMPVAAYLLTLIFKNEKWYFYGWLFCLLMAVGHVSFFQNLFAGMTDESGAAYLNWNPNEDWGGKSGFRLDFVIYSAMPVIMGYYVKFKYQLEDKLYDTMLNIYLTCNGIWMLCMYAQFTNRIAYLSWFIYPILLVYPCYAIGDETHPLVLVRKKVVLLHLAFTLFMAFIYYA</sequence>
<evidence type="ECO:0008006" key="4">
    <source>
        <dbReference type="Google" id="ProtNLM"/>
    </source>
</evidence>
<name>U6RF52_9BACT</name>
<proteinExistence type="predicted"/>
<evidence type="ECO:0000313" key="2">
    <source>
        <dbReference type="EMBL" id="EOA54697.1"/>
    </source>
</evidence>
<feature type="transmembrane region" description="Helical" evidence="1">
    <location>
        <begin position="306"/>
        <end position="324"/>
    </location>
</feature>
<dbReference type="Pfam" id="PF14897">
    <property type="entry name" value="EpsG"/>
    <property type="match status" value="1"/>
</dbReference>
<dbReference type="GeneID" id="60061962"/>
<feature type="transmembrane region" description="Helical" evidence="1">
    <location>
        <begin position="6"/>
        <end position="23"/>
    </location>
</feature>
<dbReference type="STRING" id="1121098.HMPREF1534_02090"/>
<dbReference type="HOGENOM" id="CLU_749356_0_0_10"/>
<dbReference type="EMBL" id="AQHY01000025">
    <property type="protein sequence ID" value="EOA54697.1"/>
    <property type="molecule type" value="Genomic_DNA"/>
</dbReference>
<organism evidence="2 3">
    <name type="scientific">Phocaeicola massiliensis B84634 = Timone 84634 = DSM 17679 = JCM 13223</name>
    <dbReference type="NCBI Taxonomy" id="1121098"/>
    <lineage>
        <taxon>Bacteria</taxon>
        <taxon>Pseudomonadati</taxon>
        <taxon>Bacteroidota</taxon>
        <taxon>Bacteroidia</taxon>
        <taxon>Bacteroidales</taxon>
        <taxon>Bacteroidaceae</taxon>
        <taxon>Phocaeicola</taxon>
    </lineage>
</organism>
<keyword evidence="1" id="KW-1133">Transmembrane helix</keyword>
<dbReference type="eggNOG" id="ENOG502Z8DC">
    <property type="taxonomic scope" value="Bacteria"/>
</dbReference>
<feature type="transmembrane region" description="Helical" evidence="1">
    <location>
        <begin position="35"/>
        <end position="54"/>
    </location>
</feature>
<dbReference type="Proteomes" id="UP000017831">
    <property type="component" value="Unassembled WGS sequence"/>
</dbReference>
<keyword evidence="1" id="KW-0812">Transmembrane</keyword>
<accession>U6RF52</accession>
<feature type="transmembrane region" description="Helical" evidence="1">
    <location>
        <begin position="253"/>
        <end position="269"/>
    </location>
</feature>
<feature type="transmembrane region" description="Helical" evidence="1">
    <location>
        <begin position="154"/>
        <end position="179"/>
    </location>
</feature>
<evidence type="ECO:0000313" key="3">
    <source>
        <dbReference type="Proteomes" id="UP000017831"/>
    </source>
</evidence>
<keyword evidence="3" id="KW-1185">Reference proteome</keyword>
<feature type="transmembrane region" description="Helical" evidence="1">
    <location>
        <begin position="200"/>
        <end position="219"/>
    </location>
</feature>
<evidence type="ECO:0000256" key="1">
    <source>
        <dbReference type="SAM" id="Phobius"/>
    </source>
</evidence>
<dbReference type="OrthoDB" id="1112074at2"/>